<dbReference type="CDD" id="cd11013">
    <property type="entry name" value="Plantacyanin"/>
    <property type="match status" value="1"/>
</dbReference>
<dbReference type="PANTHER" id="PTHR33021">
    <property type="entry name" value="BLUE COPPER PROTEIN"/>
    <property type="match status" value="1"/>
</dbReference>
<name>A0A7J7CNA1_TRIWF</name>
<dbReference type="OrthoDB" id="1934652at2759"/>
<evidence type="ECO:0000256" key="1">
    <source>
        <dbReference type="ARBA" id="ARBA00022723"/>
    </source>
</evidence>
<organism evidence="8 9">
    <name type="scientific">Tripterygium wilfordii</name>
    <name type="common">Thunder God vine</name>
    <dbReference type="NCBI Taxonomy" id="458696"/>
    <lineage>
        <taxon>Eukaryota</taxon>
        <taxon>Viridiplantae</taxon>
        <taxon>Streptophyta</taxon>
        <taxon>Embryophyta</taxon>
        <taxon>Tracheophyta</taxon>
        <taxon>Spermatophyta</taxon>
        <taxon>Magnoliopsida</taxon>
        <taxon>eudicotyledons</taxon>
        <taxon>Gunneridae</taxon>
        <taxon>Pentapetalae</taxon>
        <taxon>rosids</taxon>
        <taxon>fabids</taxon>
        <taxon>Celastrales</taxon>
        <taxon>Celastraceae</taxon>
        <taxon>Tripterygium</taxon>
    </lineage>
</organism>
<dbReference type="Proteomes" id="UP000593562">
    <property type="component" value="Unassembled WGS sequence"/>
</dbReference>
<dbReference type="GO" id="GO:0005886">
    <property type="term" value="C:plasma membrane"/>
    <property type="evidence" value="ECO:0007669"/>
    <property type="project" value="TreeGrafter"/>
</dbReference>
<dbReference type="InterPro" id="IPR008972">
    <property type="entry name" value="Cupredoxin"/>
</dbReference>
<protein>
    <recommendedName>
        <fullName evidence="4">Basic blue protein</fullName>
    </recommendedName>
    <alternativeName>
        <fullName evidence="5">Plantacyanin</fullName>
    </alternativeName>
</protein>
<dbReference type="PANTHER" id="PTHR33021:SF424">
    <property type="entry name" value="BASIC BLUE PROTEIN"/>
    <property type="match status" value="1"/>
</dbReference>
<evidence type="ECO:0000313" key="9">
    <source>
        <dbReference type="Proteomes" id="UP000593562"/>
    </source>
</evidence>
<dbReference type="SUPFAM" id="SSF49503">
    <property type="entry name" value="Cupredoxins"/>
    <property type="match status" value="1"/>
</dbReference>
<evidence type="ECO:0000256" key="4">
    <source>
        <dbReference type="ARBA" id="ARBA00071970"/>
    </source>
</evidence>
<dbReference type="InterPro" id="IPR039391">
    <property type="entry name" value="Phytocyanin-like"/>
</dbReference>
<dbReference type="InParanoid" id="A0A7J7CNA1"/>
<dbReference type="InterPro" id="IPR003245">
    <property type="entry name" value="Phytocyanin_dom"/>
</dbReference>
<gene>
    <name evidence="8" type="ORF">HS088_TW15G00974</name>
</gene>
<dbReference type="AlphaFoldDB" id="A0A7J7CNA1"/>
<proteinExistence type="predicted"/>
<accession>A0A7J7CNA1</accession>
<dbReference type="Pfam" id="PF02298">
    <property type="entry name" value="Cu_bind_like"/>
    <property type="match status" value="1"/>
</dbReference>
<feature type="chain" id="PRO_5029901225" description="Basic blue protein" evidence="6">
    <location>
        <begin position="25"/>
        <end position="125"/>
    </location>
</feature>
<dbReference type="InterPro" id="IPR041844">
    <property type="entry name" value="Plantacyanin"/>
</dbReference>
<reference evidence="8 9" key="1">
    <citation type="journal article" date="2020" name="Nat. Commun.">
        <title>Genome of Tripterygium wilfordii and identification of cytochrome P450 involved in triptolide biosynthesis.</title>
        <authorList>
            <person name="Tu L."/>
            <person name="Su P."/>
            <person name="Zhang Z."/>
            <person name="Gao L."/>
            <person name="Wang J."/>
            <person name="Hu T."/>
            <person name="Zhou J."/>
            <person name="Zhang Y."/>
            <person name="Zhao Y."/>
            <person name="Liu Y."/>
            <person name="Song Y."/>
            <person name="Tong Y."/>
            <person name="Lu Y."/>
            <person name="Yang J."/>
            <person name="Xu C."/>
            <person name="Jia M."/>
            <person name="Peters R.J."/>
            <person name="Huang L."/>
            <person name="Gao W."/>
        </authorList>
    </citation>
    <scope>NUCLEOTIDE SEQUENCE [LARGE SCALE GENOMIC DNA]</scope>
    <source>
        <strain evidence="9">cv. XIE 37</strain>
        <tissue evidence="8">Leaf</tissue>
    </source>
</reference>
<keyword evidence="6" id="KW-0732">Signal</keyword>
<dbReference type="FunFam" id="2.60.40.420:FF:000013">
    <property type="entry name" value="basic blue protein-like"/>
    <property type="match status" value="1"/>
</dbReference>
<dbReference type="EMBL" id="JAAARO010000015">
    <property type="protein sequence ID" value="KAF5735468.1"/>
    <property type="molecule type" value="Genomic_DNA"/>
</dbReference>
<dbReference type="FunCoup" id="A0A7J7CNA1">
    <property type="interactions" value="234"/>
</dbReference>
<evidence type="ECO:0000256" key="3">
    <source>
        <dbReference type="ARBA" id="ARBA00023157"/>
    </source>
</evidence>
<dbReference type="PROSITE" id="PS51485">
    <property type="entry name" value="PHYTOCYANIN"/>
    <property type="match status" value="1"/>
</dbReference>
<evidence type="ECO:0000259" key="7">
    <source>
        <dbReference type="PROSITE" id="PS51485"/>
    </source>
</evidence>
<feature type="domain" description="Phytocyanin" evidence="7">
    <location>
        <begin position="30"/>
        <end position="125"/>
    </location>
</feature>
<feature type="signal peptide" evidence="6">
    <location>
        <begin position="1"/>
        <end position="24"/>
    </location>
</feature>
<comment type="caution">
    <text evidence="8">The sequence shown here is derived from an EMBL/GenBank/DDBJ whole genome shotgun (WGS) entry which is preliminary data.</text>
</comment>
<evidence type="ECO:0000313" key="8">
    <source>
        <dbReference type="EMBL" id="KAF5735468.1"/>
    </source>
</evidence>
<keyword evidence="2" id="KW-0186">Copper</keyword>
<dbReference type="Gene3D" id="2.60.40.420">
    <property type="entry name" value="Cupredoxins - blue copper proteins"/>
    <property type="match status" value="1"/>
</dbReference>
<dbReference type="GO" id="GO:0046872">
    <property type="term" value="F:metal ion binding"/>
    <property type="evidence" value="ECO:0007669"/>
    <property type="project" value="UniProtKB-KW"/>
</dbReference>
<keyword evidence="9" id="KW-1185">Reference proteome</keyword>
<evidence type="ECO:0000256" key="5">
    <source>
        <dbReference type="ARBA" id="ARBA00082491"/>
    </source>
</evidence>
<evidence type="ECO:0000256" key="6">
    <source>
        <dbReference type="SAM" id="SignalP"/>
    </source>
</evidence>
<keyword evidence="1" id="KW-0479">Metal-binding</keyword>
<evidence type="ECO:0000256" key="2">
    <source>
        <dbReference type="ARBA" id="ARBA00023008"/>
    </source>
</evidence>
<dbReference type="GO" id="GO:0009055">
    <property type="term" value="F:electron transfer activity"/>
    <property type="evidence" value="ECO:0007669"/>
    <property type="project" value="InterPro"/>
</dbReference>
<keyword evidence="3" id="KW-1015">Disulfide bond</keyword>
<sequence>MSRGRGSACTILLIGALICVILHAEHVQAATFTVGDARGWSFNVNNWPKGKRFSAGDVLVFKYDSTIHNVVVVDRDGYNNCRTPRGAKVYRSGKDQIRLGRGQNFFLCNIAGHCESGMKIAINAV</sequence>